<protein>
    <submittedName>
        <fullName evidence="3">Lipopolysaccharide synthesis sugar transferase</fullName>
    </submittedName>
</protein>
<keyword evidence="3" id="KW-0808">Transferase</keyword>
<gene>
    <name evidence="3" type="ORF">MCOL2_15367</name>
</gene>
<evidence type="ECO:0000259" key="2">
    <source>
        <dbReference type="Pfam" id="PF02397"/>
    </source>
</evidence>
<sequence>MNKKRLTVTPGCTGLWQVSGRNDLDFHQMVELDLQYIREASLLFDFKIMVKTVGVMLAPKNAY</sequence>
<dbReference type="PANTHER" id="PTHR30576:SF10">
    <property type="entry name" value="SLL5057 PROTEIN"/>
    <property type="match status" value="1"/>
</dbReference>
<dbReference type="PANTHER" id="PTHR30576">
    <property type="entry name" value="COLANIC BIOSYNTHESIS UDP-GLUCOSE LIPID CARRIER TRANSFERASE"/>
    <property type="match status" value="1"/>
</dbReference>
<name>W7DAC0_9LIST</name>
<dbReference type="InterPro" id="IPR003362">
    <property type="entry name" value="Bact_transf"/>
</dbReference>
<reference evidence="3 4" key="1">
    <citation type="submission" date="2012-12" db="EMBL/GenBank/DDBJ databases">
        <title>Novel taxa of Listeriaceae from agricultural environments in the United States.</title>
        <authorList>
            <person name="den Bakker H.C."/>
            <person name="Allred A."/>
            <person name="Warchocki S."/>
            <person name="Wright E.M."/>
            <person name="Burrell A."/>
            <person name="Nightingale K.K."/>
            <person name="Kephart D."/>
            <person name="Wiedmann M."/>
        </authorList>
    </citation>
    <scope>NUCLEOTIDE SEQUENCE [LARGE SCALE GENOMIC DNA]</scope>
    <source>
        <strain evidence="3 4">FSL S10-1203</strain>
    </source>
</reference>
<accession>W7DAC0</accession>
<dbReference type="GO" id="GO:0016780">
    <property type="term" value="F:phosphotransferase activity, for other substituted phosphate groups"/>
    <property type="evidence" value="ECO:0007669"/>
    <property type="project" value="TreeGrafter"/>
</dbReference>
<dbReference type="Proteomes" id="UP000019241">
    <property type="component" value="Unassembled WGS sequence"/>
</dbReference>
<dbReference type="PATRIC" id="fig|1265822.4.peg.3124"/>
<evidence type="ECO:0000313" key="3">
    <source>
        <dbReference type="EMBL" id="EUJ51491.1"/>
    </source>
</evidence>
<comment type="similarity">
    <text evidence="1">Belongs to the bacterial sugar transferase family.</text>
</comment>
<organism evidence="3 4">
    <name type="scientific">Listeria fleischmannii FSL S10-1203</name>
    <dbReference type="NCBI Taxonomy" id="1265822"/>
    <lineage>
        <taxon>Bacteria</taxon>
        <taxon>Bacillati</taxon>
        <taxon>Bacillota</taxon>
        <taxon>Bacilli</taxon>
        <taxon>Bacillales</taxon>
        <taxon>Listeriaceae</taxon>
        <taxon>Listeria</taxon>
    </lineage>
</organism>
<evidence type="ECO:0000313" key="4">
    <source>
        <dbReference type="Proteomes" id="UP000019241"/>
    </source>
</evidence>
<dbReference type="Pfam" id="PF02397">
    <property type="entry name" value="Bac_transf"/>
    <property type="match status" value="1"/>
</dbReference>
<feature type="domain" description="Bacterial sugar transferase" evidence="2">
    <location>
        <begin position="3"/>
        <end position="57"/>
    </location>
</feature>
<dbReference type="EMBL" id="AODM01000052">
    <property type="protein sequence ID" value="EUJ51491.1"/>
    <property type="molecule type" value="Genomic_DNA"/>
</dbReference>
<proteinExistence type="inferred from homology"/>
<evidence type="ECO:0000256" key="1">
    <source>
        <dbReference type="ARBA" id="ARBA00006464"/>
    </source>
</evidence>
<dbReference type="AlphaFoldDB" id="W7DAC0"/>
<comment type="caution">
    <text evidence="3">The sequence shown here is derived from an EMBL/GenBank/DDBJ whole genome shotgun (WGS) entry which is preliminary data.</text>
</comment>